<dbReference type="EMBL" id="FTOF01000007">
    <property type="protein sequence ID" value="SIS48179.1"/>
    <property type="molecule type" value="Genomic_DNA"/>
</dbReference>
<dbReference type="NCBIfam" id="TIGR00966">
    <property type="entry name" value="transloc_SecF"/>
    <property type="match status" value="1"/>
</dbReference>
<dbReference type="InterPro" id="IPR022645">
    <property type="entry name" value="SecD/SecF_bac"/>
</dbReference>
<comment type="function">
    <text evidence="9">Part of the Sec protein translocase complex. Interacts with the SecYEG preprotein conducting channel. SecDF uses the proton motive force (PMF) to complete protein translocation after the ATP-dependent function of SecA.</text>
</comment>
<feature type="compositionally biased region" description="Polar residues" evidence="10">
    <location>
        <begin position="385"/>
        <end position="398"/>
    </location>
</feature>
<comment type="subunit">
    <text evidence="9">Forms a complex with SecD. Part of the essential Sec protein translocation apparatus which comprises SecA, SecYEG and auxiliary proteins SecDF. Other proteins may also be involved.</text>
</comment>
<feature type="domain" description="Protein export membrane protein SecD/SecF C-terminal" evidence="11">
    <location>
        <begin position="159"/>
        <end position="341"/>
    </location>
</feature>
<gene>
    <name evidence="9" type="primary">secF</name>
    <name evidence="12" type="ORF">SAMN05444817_10719</name>
</gene>
<evidence type="ECO:0000313" key="12">
    <source>
        <dbReference type="EMBL" id="SIS48179.1"/>
    </source>
</evidence>
<feature type="region of interest" description="Disordered" evidence="10">
    <location>
        <begin position="365"/>
        <end position="423"/>
    </location>
</feature>
<sequence length="423" mass="44744">MTTSLNAATDSSASKGSGNGSAAADRETASQTTGIERLYEGKGAIDFIGRSKLWYILAVALVVISAAAMLLRGFNLGIDFEGGTKMSMPAGDLVAEQVEETFVDATGVTPELTQIVGAGDSRTLEINSEHLSQEQIDSAREAIYNEYEPVDASGEPSPDAIGDSTVSESWGSTITNRMLLSMVLFLVAAAVYVAIRLQRNMAIAAMVALLFDGIVIMGIYSLFGLEVTPAMIIGLLTVLTFSLYDTVIVFDKVKENTEGVLDSRRSTFAEETNLAVNETLMRSISTSVISALPIIALMIVAVWLLGVGTLQDLALIQLIGVVEGVISSLLLASTLLVTLTNAQSKYKEHNKKVAEFRAGKDKGALIDGAPASADASLDDPEAGESASSKRTVASPRTSSRLDAEAHATEPARQSAATWRPNQN</sequence>
<proteinExistence type="inferred from homology"/>
<dbReference type="Gene3D" id="1.20.1640.10">
    <property type="entry name" value="Multidrug efflux transporter AcrB transmembrane domain"/>
    <property type="match status" value="1"/>
</dbReference>
<feature type="transmembrane region" description="Helical" evidence="9">
    <location>
        <begin position="314"/>
        <end position="339"/>
    </location>
</feature>
<feature type="region of interest" description="Disordered" evidence="10">
    <location>
        <begin position="1"/>
        <end position="32"/>
    </location>
</feature>
<dbReference type="OrthoDB" id="9774769at2"/>
<evidence type="ECO:0000256" key="10">
    <source>
        <dbReference type="SAM" id="MobiDB-lite"/>
    </source>
</evidence>
<dbReference type="GO" id="GO:0065002">
    <property type="term" value="P:intracellular protein transmembrane transport"/>
    <property type="evidence" value="ECO:0007669"/>
    <property type="project" value="UniProtKB-UniRule"/>
</dbReference>
<dbReference type="Pfam" id="PF02355">
    <property type="entry name" value="SecD_SecF_C"/>
    <property type="match status" value="1"/>
</dbReference>
<evidence type="ECO:0000256" key="4">
    <source>
        <dbReference type="ARBA" id="ARBA00022692"/>
    </source>
</evidence>
<keyword evidence="8 9" id="KW-0472">Membrane</keyword>
<keyword evidence="3 9" id="KW-1003">Cell membrane</keyword>
<feature type="transmembrane region" description="Helical" evidence="9">
    <location>
        <begin position="178"/>
        <end position="195"/>
    </location>
</feature>
<keyword evidence="13" id="KW-1185">Reference proteome</keyword>
<dbReference type="GO" id="GO:0043952">
    <property type="term" value="P:protein transport by the Sec complex"/>
    <property type="evidence" value="ECO:0007669"/>
    <property type="project" value="UniProtKB-UniRule"/>
</dbReference>
<feature type="compositionally biased region" description="Polar residues" evidence="10">
    <location>
        <begin position="1"/>
        <end position="10"/>
    </location>
</feature>
<reference evidence="13" key="1">
    <citation type="submission" date="2017-01" db="EMBL/GenBank/DDBJ databases">
        <authorList>
            <person name="Varghese N."/>
            <person name="Submissions S."/>
        </authorList>
    </citation>
    <scope>NUCLEOTIDE SEQUENCE [LARGE SCALE GENOMIC DNA]</scope>
    <source>
        <strain evidence="13">DSM 44531</strain>
    </source>
</reference>
<accession>A0A1N7JFT6</accession>
<feature type="transmembrane region" description="Helical" evidence="9">
    <location>
        <begin position="53"/>
        <end position="71"/>
    </location>
</feature>
<dbReference type="STRING" id="1161099.SAMN05444817_10719"/>
<dbReference type="GO" id="GO:0005886">
    <property type="term" value="C:plasma membrane"/>
    <property type="evidence" value="ECO:0007669"/>
    <property type="project" value="UniProtKB-SubCell"/>
</dbReference>
<feature type="transmembrane region" description="Helical" evidence="9">
    <location>
        <begin position="288"/>
        <end position="308"/>
    </location>
</feature>
<dbReference type="PRINTS" id="PR01755">
    <property type="entry name" value="SECFTRNLCASE"/>
</dbReference>
<feature type="compositionally biased region" description="Low complexity" evidence="10">
    <location>
        <begin position="11"/>
        <end position="23"/>
    </location>
</feature>
<dbReference type="InterPro" id="IPR048634">
    <property type="entry name" value="SecD_SecF_C"/>
</dbReference>
<dbReference type="Proteomes" id="UP000186292">
    <property type="component" value="Unassembled WGS sequence"/>
</dbReference>
<feature type="transmembrane region" description="Helical" evidence="9">
    <location>
        <begin position="229"/>
        <end position="250"/>
    </location>
</feature>
<comment type="similarity">
    <text evidence="9">Belongs to the SecD/SecF family. SecF subfamily.</text>
</comment>
<dbReference type="Pfam" id="PF07549">
    <property type="entry name" value="Sec_GG"/>
    <property type="match status" value="1"/>
</dbReference>
<evidence type="ECO:0000259" key="11">
    <source>
        <dbReference type="Pfam" id="PF02355"/>
    </source>
</evidence>
<evidence type="ECO:0000256" key="1">
    <source>
        <dbReference type="ARBA" id="ARBA00004651"/>
    </source>
</evidence>
<organism evidence="12 13">
    <name type="scientific">Corynebacterium appendicis CIP 107643</name>
    <dbReference type="NCBI Taxonomy" id="1161099"/>
    <lineage>
        <taxon>Bacteria</taxon>
        <taxon>Bacillati</taxon>
        <taxon>Actinomycetota</taxon>
        <taxon>Actinomycetes</taxon>
        <taxon>Mycobacteriales</taxon>
        <taxon>Corynebacteriaceae</taxon>
        <taxon>Corynebacterium</taxon>
    </lineage>
</organism>
<keyword evidence="7 9" id="KW-0811">Translocation</keyword>
<feature type="transmembrane region" description="Helical" evidence="9">
    <location>
        <begin position="202"/>
        <end position="223"/>
    </location>
</feature>
<name>A0A1N7JFT6_9CORY</name>
<protein>
    <recommendedName>
        <fullName evidence="9">Protein-export membrane protein SecF</fullName>
    </recommendedName>
</protein>
<keyword evidence="2 9" id="KW-0813">Transport</keyword>
<evidence type="ECO:0000256" key="3">
    <source>
        <dbReference type="ARBA" id="ARBA00022475"/>
    </source>
</evidence>
<keyword evidence="5 9" id="KW-0653">Protein transport</keyword>
<evidence type="ECO:0000256" key="8">
    <source>
        <dbReference type="ARBA" id="ARBA00023136"/>
    </source>
</evidence>
<dbReference type="AlphaFoldDB" id="A0A1N7JFT6"/>
<dbReference type="RefSeq" id="WP_076599371.1">
    <property type="nucleotide sequence ID" value="NZ_CP046976.1"/>
</dbReference>
<comment type="subcellular location">
    <subcellularLocation>
        <location evidence="1 9">Cell membrane</location>
        <topology evidence="1 9">Multi-pass membrane protein</topology>
    </subcellularLocation>
</comment>
<evidence type="ECO:0000256" key="5">
    <source>
        <dbReference type="ARBA" id="ARBA00022927"/>
    </source>
</evidence>
<keyword evidence="4 9" id="KW-0812">Transmembrane</keyword>
<dbReference type="SUPFAM" id="SSF82866">
    <property type="entry name" value="Multidrug efflux transporter AcrB transmembrane domain"/>
    <property type="match status" value="1"/>
</dbReference>
<dbReference type="InterPro" id="IPR022813">
    <property type="entry name" value="SecD/SecF_arch_bac"/>
</dbReference>
<dbReference type="GO" id="GO:0015450">
    <property type="term" value="F:protein-transporting ATPase activity"/>
    <property type="evidence" value="ECO:0007669"/>
    <property type="project" value="InterPro"/>
</dbReference>
<evidence type="ECO:0000256" key="7">
    <source>
        <dbReference type="ARBA" id="ARBA00023010"/>
    </source>
</evidence>
<dbReference type="GO" id="GO:0006605">
    <property type="term" value="P:protein targeting"/>
    <property type="evidence" value="ECO:0007669"/>
    <property type="project" value="UniProtKB-UniRule"/>
</dbReference>
<evidence type="ECO:0000256" key="6">
    <source>
        <dbReference type="ARBA" id="ARBA00022989"/>
    </source>
</evidence>
<dbReference type="InterPro" id="IPR005665">
    <property type="entry name" value="SecF_bac"/>
</dbReference>
<evidence type="ECO:0000313" key="13">
    <source>
        <dbReference type="Proteomes" id="UP000186292"/>
    </source>
</evidence>
<dbReference type="InterPro" id="IPR022646">
    <property type="entry name" value="SecD/SecF_CS"/>
</dbReference>
<keyword evidence="6 9" id="KW-1133">Transmembrane helix</keyword>
<dbReference type="PANTHER" id="PTHR30081:SF8">
    <property type="entry name" value="PROTEIN TRANSLOCASE SUBUNIT SECF"/>
    <property type="match status" value="1"/>
</dbReference>
<dbReference type="PANTHER" id="PTHR30081">
    <property type="entry name" value="PROTEIN-EXPORT MEMBRANE PROTEIN SEC"/>
    <property type="match status" value="1"/>
</dbReference>
<feature type="compositionally biased region" description="Polar residues" evidence="10">
    <location>
        <begin position="414"/>
        <end position="423"/>
    </location>
</feature>
<evidence type="ECO:0000256" key="9">
    <source>
        <dbReference type="HAMAP-Rule" id="MF_01464"/>
    </source>
</evidence>
<dbReference type="HAMAP" id="MF_01464_B">
    <property type="entry name" value="SecF_B"/>
    <property type="match status" value="1"/>
</dbReference>
<feature type="compositionally biased region" description="Basic and acidic residues" evidence="10">
    <location>
        <begin position="399"/>
        <end position="409"/>
    </location>
</feature>
<evidence type="ECO:0000256" key="2">
    <source>
        <dbReference type="ARBA" id="ARBA00022448"/>
    </source>
</evidence>